<dbReference type="Gene3D" id="1.10.20.10">
    <property type="entry name" value="Histone, subunit A"/>
    <property type="match status" value="1"/>
</dbReference>
<evidence type="ECO:0000313" key="3">
    <source>
        <dbReference type="Proteomes" id="UP000735302"/>
    </source>
</evidence>
<dbReference type="AlphaFoldDB" id="A0AAV3Y1J7"/>
<gene>
    <name evidence="2" type="ORF">PoB_000345600</name>
</gene>
<evidence type="ECO:0000256" key="1">
    <source>
        <dbReference type="SAM" id="MobiDB-lite"/>
    </source>
</evidence>
<organism evidence="2 3">
    <name type="scientific">Plakobranchus ocellatus</name>
    <dbReference type="NCBI Taxonomy" id="259542"/>
    <lineage>
        <taxon>Eukaryota</taxon>
        <taxon>Metazoa</taxon>
        <taxon>Spiralia</taxon>
        <taxon>Lophotrochozoa</taxon>
        <taxon>Mollusca</taxon>
        <taxon>Gastropoda</taxon>
        <taxon>Heterobranchia</taxon>
        <taxon>Euthyneura</taxon>
        <taxon>Panpulmonata</taxon>
        <taxon>Sacoglossa</taxon>
        <taxon>Placobranchoidea</taxon>
        <taxon>Plakobranchidae</taxon>
        <taxon>Plakobranchus</taxon>
    </lineage>
</organism>
<dbReference type="SUPFAM" id="SSF47113">
    <property type="entry name" value="Histone-fold"/>
    <property type="match status" value="1"/>
</dbReference>
<dbReference type="InterPro" id="IPR009072">
    <property type="entry name" value="Histone-fold"/>
</dbReference>
<keyword evidence="3" id="KW-1185">Reference proteome</keyword>
<feature type="region of interest" description="Disordered" evidence="1">
    <location>
        <begin position="19"/>
        <end position="46"/>
    </location>
</feature>
<comment type="caution">
    <text evidence="2">The sequence shown here is derived from an EMBL/GenBank/DDBJ whole genome shotgun (WGS) entry which is preliminary data.</text>
</comment>
<accession>A0AAV3Y1J7</accession>
<reference evidence="2 3" key="1">
    <citation type="journal article" date="2021" name="Elife">
        <title>Chloroplast acquisition without the gene transfer in kleptoplastic sea slugs, Plakobranchus ocellatus.</title>
        <authorList>
            <person name="Maeda T."/>
            <person name="Takahashi S."/>
            <person name="Yoshida T."/>
            <person name="Shimamura S."/>
            <person name="Takaki Y."/>
            <person name="Nagai Y."/>
            <person name="Toyoda A."/>
            <person name="Suzuki Y."/>
            <person name="Arimoto A."/>
            <person name="Ishii H."/>
            <person name="Satoh N."/>
            <person name="Nishiyama T."/>
            <person name="Hasebe M."/>
            <person name="Maruyama T."/>
            <person name="Minagawa J."/>
            <person name="Obokata J."/>
            <person name="Shigenobu S."/>
        </authorList>
    </citation>
    <scope>NUCLEOTIDE SEQUENCE [LARGE SCALE GENOMIC DNA]</scope>
</reference>
<dbReference type="Proteomes" id="UP000735302">
    <property type="component" value="Unassembled WGS sequence"/>
</dbReference>
<proteinExistence type="predicted"/>
<dbReference type="GO" id="GO:0046982">
    <property type="term" value="F:protein heterodimerization activity"/>
    <property type="evidence" value="ECO:0007669"/>
    <property type="project" value="InterPro"/>
</dbReference>
<evidence type="ECO:0000313" key="2">
    <source>
        <dbReference type="EMBL" id="GFN76950.1"/>
    </source>
</evidence>
<dbReference type="EMBL" id="BLXT01000430">
    <property type="protein sequence ID" value="GFN76950.1"/>
    <property type="molecule type" value="Genomic_DNA"/>
</dbReference>
<protein>
    <submittedName>
        <fullName evidence="2">Histone h2a</fullName>
    </submittedName>
</protein>
<name>A0AAV3Y1J7_9GAST</name>
<sequence>MPAKKRFRLVRARKAMRRGRRVSKMKDQLRTRRRRGLPSVSSVQLPLEGPKSMEDVKFNSYIKKVLKKVNPRVNLNRVSMKIMDSLMKDTLHQLAETAAYKMGKRKTLQVGCLCREFLKHNQRNKSIIQHTLIMLRRIFIVMN</sequence>